<evidence type="ECO:0000259" key="2">
    <source>
        <dbReference type="Pfam" id="PF01364"/>
    </source>
</evidence>
<dbReference type="InterPro" id="IPR029031">
    <property type="entry name" value="Gingipain_N_sf"/>
</dbReference>
<reference evidence="3" key="1">
    <citation type="journal article" date="2014" name="Front. Microbiol.">
        <title>High frequency of phylogenetically diverse reductive dehalogenase-homologous genes in deep subseafloor sedimentary metagenomes.</title>
        <authorList>
            <person name="Kawai M."/>
            <person name="Futagami T."/>
            <person name="Toyoda A."/>
            <person name="Takaki Y."/>
            <person name="Nishi S."/>
            <person name="Hori S."/>
            <person name="Arai W."/>
            <person name="Tsubouchi T."/>
            <person name="Morono Y."/>
            <person name="Uchiyama I."/>
            <person name="Ito T."/>
            <person name="Fujiyama A."/>
            <person name="Inagaki F."/>
            <person name="Takami H."/>
        </authorList>
    </citation>
    <scope>NUCLEOTIDE SEQUENCE</scope>
    <source>
        <strain evidence="3">Expedition CK06-06</strain>
    </source>
</reference>
<dbReference type="SUPFAM" id="SSF52129">
    <property type="entry name" value="Caspase-like"/>
    <property type="match status" value="1"/>
</dbReference>
<dbReference type="Pfam" id="PF01364">
    <property type="entry name" value="Peptidase_C25"/>
    <property type="match status" value="1"/>
</dbReference>
<proteinExistence type="predicted"/>
<dbReference type="InterPro" id="IPR029030">
    <property type="entry name" value="Caspase-like_dom_sf"/>
</dbReference>
<accession>X1NRT5</accession>
<dbReference type="GO" id="GO:0008234">
    <property type="term" value="F:cysteine-type peptidase activity"/>
    <property type="evidence" value="ECO:0007669"/>
    <property type="project" value="InterPro"/>
</dbReference>
<organism evidence="3">
    <name type="scientific">marine sediment metagenome</name>
    <dbReference type="NCBI Taxonomy" id="412755"/>
    <lineage>
        <taxon>unclassified sequences</taxon>
        <taxon>metagenomes</taxon>
        <taxon>ecological metagenomes</taxon>
    </lineage>
</organism>
<dbReference type="EMBL" id="BARV01024413">
    <property type="protein sequence ID" value="GAI46318.1"/>
    <property type="molecule type" value="Genomic_DNA"/>
</dbReference>
<sequence length="266" mass="28633">DLVWVLLVGDGNEVVPATGTMGWATGEDADPVYAYTAGGDYYPDLFISRFSSRSGTSSNIDKQVSRSVDYEKTPQTGADWYHVDLGVASAQDGGTGYDDSTRCNWLRDSLLAYTYTEVNKSYDYWGTTAMIKGFIEDGTSIINYIGHGGTTGWGNGGGFDISDINSLNNPWMLPFVISVACYVGNFNGSDCYCEASVTAGTVSEPDGFLVHWGSTIGQTWIPPCYGQEGAVNLLTHDGMNTAGGIFFNGACYMIDHYGPTNDEGIE</sequence>
<evidence type="ECO:0000313" key="3">
    <source>
        <dbReference type="EMBL" id="GAI46318.1"/>
    </source>
</evidence>
<dbReference type="GO" id="GO:0006508">
    <property type="term" value="P:proteolysis"/>
    <property type="evidence" value="ECO:0007669"/>
    <property type="project" value="InterPro"/>
</dbReference>
<comment type="caution">
    <text evidence="3">The sequence shown here is derived from an EMBL/GenBank/DDBJ whole genome shotgun (WGS) entry which is preliminary data.</text>
</comment>
<protein>
    <recommendedName>
        <fullName evidence="2">Gingipain domain-containing protein</fullName>
    </recommendedName>
</protein>
<dbReference type="Gene3D" id="3.40.50.1460">
    <property type="match status" value="1"/>
</dbReference>
<dbReference type="Gene3D" id="3.40.50.10390">
    <property type="entry name" value="Gingipain r, domain 1"/>
    <property type="match status" value="1"/>
</dbReference>
<gene>
    <name evidence="3" type="ORF">S06H3_39856</name>
</gene>
<keyword evidence="1" id="KW-0732">Signal</keyword>
<feature type="non-terminal residue" evidence="3">
    <location>
        <position position="266"/>
    </location>
</feature>
<evidence type="ECO:0000256" key="1">
    <source>
        <dbReference type="ARBA" id="ARBA00022729"/>
    </source>
</evidence>
<feature type="domain" description="Gingipain" evidence="2">
    <location>
        <begin position="3"/>
        <end position="257"/>
    </location>
</feature>
<dbReference type="AlphaFoldDB" id="X1NRT5"/>
<dbReference type="InterPro" id="IPR001769">
    <property type="entry name" value="Gingipain"/>
</dbReference>
<name>X1NRT5_9ZZZZ</name>
<feature type="non-terminal residue" evidence="3">
    <location>
        <position position="1"/>
    </location>
</feature>